<feature type="transmembrane region" description="Helical" evidence="2">
    <location>
        <begin position="367"/>
        <end position="391"/>
    </location>
</feature>
<dbReference type="PANTHER" id="PTHR42069:SF1">
    <property type="entry name" value="MARVEL DOMAIN-CONTAINING PROTEIN"/>
    <property type="match status" value="1"/>
</dbReference>
<feature type="transmembrane region" description="Helical" evidence="2">
    <location>
        <begin position="275"/>
        <end position="296"/>
    </location>
</feature>
<dbReference type="InParanoid" id="A0A1Y2LNH0"/>
<sequence length="428" mass="47224">MDYRPAHFQGHHAHAVSAASASIVIAPPPPVSLWARRNQLQYPTPTAQDTQRQQQRRGATLTHDHHDHLRADSCVLGNESPRIMNRAHVPTSTTRPVLHTHHRNHHNHNHNHNHWTPDPALGVLPSATFSSVPAPFSPAQGVLPSATFSSVPAPFSPAQPQPQPQPSSPPAATPFAISSPIGAPFYPKPEDYGGYQFAPLPQRLSASMPLEALPRAHWLSRVRSCLRLLIIVLSGAVVFMLMHTLSIYRGNRYLDLRQGEIPMVWPAHTNLAPTIILMAVAGTNFLASVAILALSFKRSFRRPIRKRDLYRIVAGSVGVVLWAVALVVFHLLDRASKASLGRYSCTNQAQMTNGRYQYRAVCEEQSVAFYTAISAAGAELLTLLTLAASAIKSMRDEPPLPTIQIHEKKNSNHLSSGWRPTRPKTWVQ</sequence>
<dbReference type="STRING" id="105696.A0A1Y2LNH0"/>
<feature type="transmembrane region" description="Helical" evidence="2">
    <location>
        <begin position="308"/>
        <end position="332"/>
    </location>
</feature>
<keyword evidence="2" id="KW-0812">Transmembrane</keyword>
<keyword evidence="2" id="KW-1133">Transmembrane helix</keyword>
<reference evidence="3 4" key="1">
    <citation type="journal article" date="2017" name="Genome Announc.">
        <title>Genome sequence of the saprophytic ascomycete Epicoccum nigrum ICMP 19927 strain isolated from New Zealand.</title>
        <authorList>
            <person name="Fokin M."/>
            <person name="Fleetwood D."/>
            <person name="Weir B.S."/>
            <person name="Villas-Boas S.G."/>
        </authorList>
    </citation>
    <scope>NUCLEOTIDE SEQUENCE [LARGE SCALE GENOMIC DNA]</scope>
    <source>
        <strain evidence="3 4">ICMP 19927</strain>
    </source>
</reference>
<evidence type="ECO:0000256" key="1">
    <source>
        <dbReference type="SAM" id="MobiDB-lite"/>
    </source>
</evidence>
<keyword evidence="4" id="KW-1185">Reference proteome</keyword>
<accession>A0A1Y2LNH0</accession>
<keyword evidence="2" id="KW-0472">Membrane</keyword>
<feature type="region of interest" description="Disordered" evidence="1">
    <location>
        <begin position="42"/>
        <end position="62"/>
    </location>
</feature>
<dbReference type="AlphaFoldDB" id="A0A1Y2LNH0"/>
<gene>
    <name evidence="3" type="ORF">B5807_09311</name>
</gene>
<feature type="transmembrane region" description="Helical" evidence="2">
    <location>
        <begin position="225"/>
        <end position="248"/>
    </location>
</feature>
<evidence type="ECO:0000313" key="3">
    <source>
        <dbReference type="EMBL" id="OSS45149.1"/>
    </source>
</evidence>
<name>A0A1Y2LNH0_EPING</name>
<dbReference type="PANTHER" id="PTHR42069">
    <property type="entry name" value="HYPHAL ANASTAMOSIS-8 PROTEIN"/>
    <property type="match status" value="1"/>
</dbReference>
<proteinExistence type="predicted"/>
<protein>
    <submittedName>
        <fullName evidence="3">Uncharacterized protein</fullName>
    </submittedName>
</protein>
<organism evidence="3 4">
    <name type="scientific">Epicoccum nigrum</name>
    <name type="common">Soil fungus</name>
    <name type="synonym">Epicoccum purpurascens</name>
    <dbReference type="NCBI Taxonomy" id="105696"/>
    <lineage>
        <taxon>Eukaryota</taxon>
        <taxon>Fungi</taxon>
        <taxon>Dikarya</taxon>
        <taxon>Ascomycota</taxon>
        <taxon>Pezizomycotina</taxon>
        <taxon>Dothideomycetes</taxon>
        <taxon>Pleosporomycetidae</taxon>
        <taxon>Pleosporales</taxon>
        <taxon>Pleosporineae</taxon>
        <taxon>Didymellaceae</taxon>
        <taxon>Epicoccum</taxon>
    </lineage>
</organism>
<feature type="compositionally biased region" description="Pro residues" evidence="1">
    <location>
        <begin position="154"/>
        <end position="172"/>
    </location>
</feature>
<dbReference type="EMBL" id="KZ107855">
    <property type="protein sequence ID" value="OSS45149.1"/>
    <property type="molecule type" value="Genomic_DNA"/>
</dbReference>
<evidence type="ECO:0000256" key="2">
    <source>
        <dbReference type="SAM" id="Phobius"/>
    </source>
</evidence>
<dbReference type="Proteomes" id="UP000193240">
    <property type="component" value="Unassembled WGS sequence"/>
</dbReference>
<evidence type="ECO:0000313" key="4">
    <source>
        <dbReference type="Proteomes" id="UP000193240"/>
    </source>
</evidence>
<feature type="region of interest" description="Disordered" evidence="1">
    <location>
        <begin position="151"/>
        <end position="174"/>
    </location>
</feature>